<keyword evidence="2" id="KW-1185">Reference proteome</keyword>
<organism evidence="1 2">
    <name type="scientific">Cupriavidus cauae</name>
    <dbReference type="NCBI Taxonomy" id="2608999"/>
    <lineage>
        <taxon>Bacteria</taxon>
        <taxon>Pseudomonadati</taxon>
        <taxon>Pseudomonadota</taxon>
        <taxon>Betaproteobacteria</taxon>
        <taxon>Burkholderiales</taxon>
        <taxon>Burkholderiaceae</taxon>
        <taxon>Cupriavidus</taxon>
    </lineage>
</organism>
<dbReference type="EMBL" id="VWRN01000067">
    <property type="protein sequence ID" value="KAA6117456.1"/>
    <property type="molecule type" value="Genomic_DNA"/>
</dbReference>
<reference evidence="1 2" key="1">
    <citation type="submission" date="2019-09" db="EMBL/GenBank/DDBJ databases">
        <title>Isolation of a novel species in the genus Cupriavidus from patients with sepsis using whole genome sequencing.</title>
        <authorList>
            <person name="Kweon O.J."/>
            <person name="Lee M.-K."/>
        </authorList>
    </citation>
    <scope>NUCLEOTIDE SEQUENCE [LARGE SCALE GENOMIC DNA]</scope>
    <source>
        <strain evidence="1 2">MKL-01</strain>
    </source>
</reference>
<evidence type="ECO:0008006" key="3">
    <source>
        <dbReference type="Google" id="ProtNLM"/>
    </source>
</evidence>
<comment type="caution">
    <text evidence="1">The sequence shown here is derived from an EMBL/GenBank/DDBJ whole genome shotgun (WGS) entry which is preliminary data.</text>
</comment>
<gene>
    <name evidence="1" type="ORF">F1599_23280</name>
</gene>
<evidence type="ECO:0000313" key="1">
    <source>
        <dbReference type="EMBL" id="KAA6117456.1"/>
    </source>
</evidence>
<proteinExistence type="predicted"/>
<protein>
    <recommendedName>
        <fullName evidence="3">F-box domain-containing protein</fullName>
    </recommendedName>
</protein>
<accession>A0A5M8A674</accession>
<dbReference type="Proteomes" id="UP000324324">
    <property type="component" value="Unassembled WGS sequence"/>
</dbReference>
<sequence>MPQVRTEGYPIPALPGTSTCETAPFRRCEGRLHFDGTAFAMRDGSHGVMAALARMFSRTSVPRDTPEAENGHLACLPKMATDKIVACLGDPFERATLAMTCRLLHRQLKPYWSEFQLFRDLIASRKSLGFRSQPSCMTDVALLLNLLTGDRWTSWRARTVFVETFKRLGRMYPRIPERVFREVWPLFRALTRNAKQVVLQEVFHLAMERCPGWAVMVLTEFARRTIYQDDMDADFHDKLLRFAVPLLHDPIIGKEAALLVGAIAQRLHDATRVRDERRWKTILRLVPSSTPVDSAAVLGLARTALLIQCRWENEGQCGSGFAAVSLMQSRFKEFPSDAAIDAFAACISTSDEPDSEERHIVQDRDRLRNAKDCARRQRCQHEIQAARYARRAGPLCETAGGGAQR</sequence>
<name>A0A5M8A674_9BURK</name>
<dbReference type="AlphaFoldDB" id="A0A5M8A674"/>
<evidence type="ECO:0000313" key="2">
    <source>
        <dbReference type="Proteomes" id="UP000324324"/>
    </source>
</evidence>
<dbReference type="RefSeq" id="WP_150084685.1">
    <property type="nucleotide sequence ID" value="NZ_VWRN01000067.1"/>
</dbReference>